<dbReference type="RefSeq" id="WP_088049850.1">
    <property type="nucleotide sequence ID" value="NZ_BMJD01000076.1"/>
</dbReference>
<proteinExistence type="predicted"/>
<organism evidence="4 5">
    <name type="scientific">Lentibacillus populi</name>
    <dbReference type="NCBI Taxonomy" id="1827502"/>
    <lineage>
        <taxon>Bacteria</taxon>
        <taxon>Bacillati</taxon>
        <taxon>Bacillota</taxon>
        <taxon>Bacilli</taxon>
        <taxon>Bacillales</taxon>
        <taxon>Bacillaceae</taxon>
        <taxon>Lentibacillus</taxon>
    </lineage>
</organism>
<evidence type="ECO:0000313" key="5">
    <source>
        <dbReference type="Proteomes" id="UP000621492"/>
    </source>
</evidence>
<dbReference type="InterPro" id="IPR051796">
    <property type="entry name" value="ISF_SsuE-like"/>
</dbReference>
<sequence>MTVAVIYGGTRECGNTEILTEQAVQNISVEKIYLKNYQISPIKDQRHTEGGFQDLNDDYNYILERILCHDILIFATPIYWFSMSGTMKLFIDRWSQTLKDPKYPYFKAAMSSKKAYVIAVGGDQPFLKGLPLIQQFQFIFNFIGMSFEGYVLGKGNKPNEIVQDREAIVAASQIQKTLIRQLETNRRYENGF</sequence>
<dbReference type="SUPFAM" id="SSF52218">
    <property type="entry name" value="Flavoproteins"/>
    <property type="match status" value="1"/>
</dbReference>
<accession>A0A9W5U2E9</accession>
<gene>
    <name evidence="4" type="primary">ywqN</name>
    <name evidence="4" type="ORF">GCM10011409_44730</name>
</gene>
<keyword evidence="1" id="KW-0285">Flavoprotein</keyword>
<reference evidence="4" key="2">
    <citation type="submission" date="2020-09" db="EMBL/GenBank/DDBJ databases">
        <authorList>
            <person name="Sun Q."/>
            <person name="Zhou Y."/>
        </authorList>
    </citation>
    <scope>NUCLEOTIDE SEQUENCE</scope>
    <source>
        <strain evidence="4">CGMCC 1.15454</strain>
    </source>
</reference>
<evidence type="ECO:0000256" key="1">
    <source>
        <dbReference type="ARBA" id="ARBA00022630"/>
    </source>
</evidence>
<reference evidence="4" key="1">
    <citation type="journal article" date="2014" name="Int. J. Syst. Evol. Microbiol.">
        <title>Complete genome sequence of Corynebacterium casei LMG S-19264T (=DSM 44701T), isolated from a smear-ripened cheese.</title>
        <authorList>
            <consortium name="US DOE Joint Genome Institute (JGI-PGF)"/>
            <person name="Walter F."/>
            <person name="Albersmeier A."/>
            <person name="Kalinowski J."/>
            <person name="Ruckert C."/>
        </authorList>
    </citation>
    <scope>NUCLEOTIDE SEQUENCE</scope>
    <source>
        <strain evidence="4">CGMCC 1.15454</strain>
    </source>
</reference>
<keyword evidence="5" id="KW-1185">Reference proteome</keyword>
<comment type="caution">
    <text evidence="4">The sequence shown here is derived from an EMBL/GenBank/DDBJ whole genome shotgun (WGS) entry which is preliminary data.</text>
</comment>
<dbReference type="InterPro" id="IPR029039">
    <property type="entry name" value="Flavoprotein-like_sf"/>
</dbReference>
<dbReference type="EMBL" id="BMJD01000076">
    <property type="protein sequence ID" value="GGB62611.1"/>
    <property type="molecule type" value="Genomic_DNA"/>
</dbReference>
<evidence type="ECO:0000313" key="4">
    <source>
        <dbReference type="EMBL" id="GGB62611.1"/>
    </source>
</evidence>
<keyword evidence="2" id="KW-0288">FMN</keyword>
<dbReference type="AlphaFoldDB" id="A0A9W5U2E9"/>
<evidence type="ECO:0000259" key="3">
    <source>
        <dbReference type="Pfam" id="PF03358"/>
    </source>
</evidence>
<dbReference type="Pfam" id="PF03358">
    <property type="entry name" value="FMN_red"/>
    <property type="match status" value="1"/>
</dbReference>
<dbReference type="Proteomes" id="UP000621492">
    <property type="component" value="Unassembled WGS sequence"/>
</dbReference>
<feature type="domain" description="NADPH-dependent FMN reductase-like" evidence="3">
    <location>
        <begin position="1"/>
        <end position="123"/>
    </location>
</feature>
<evidence type="ECO:0000256" key="2">
    <source>
        <dbReference type="ARBA" id="ARBA00022643"/>
    </source>
</evidence>
<dbReference type="PANTHER" id="PTHR43278:SF4">
    <property type="entry name" value="NAD(P)H-DEPENDENT FMN-CONTAINING OXIDOREDUCTASE YWQN-RELATED"/>
    <property type="match status" value="1"/>
</dbReference>
<dbReference type="Gene3D" id="3.40.50.360">
    <property type="match status" value="1"/>
</dbReference>
<dbReference type="InterPro" id="IPR005025">
    <property type="entry name" value="FMN_Rdtase-like_dom"/>
</dbReference>
<protein>
    <submittedName>
        <fullName evidence="4">NAD(P)H-dependent FMN-containing oxidoreductase YwqN</fullName>
    </submittedName>
</protein>
<name>A0A9W5U2E9_9BACI</name>
<dbReference type="GO" id="GO:0016491">
    <property type="term" value="F:oxidoreductase activity"/>
    <property type="evidence" value="ECO:0007669"/>
    <property type="project" value="InterPro"/>
</dbReference>
<dbReference type="PANTHER" id="PTHR43278">
    <property type="entry name" value="NAD(P)H-DEPENDENT FMN-CONTAINING OXIDOREDUCTASE YWQN-RELATED"/>
    <property type="match status" value="1"/>
</dbReference>